<dbReference type="Pfam" id="PF10022">
    <property type="entry name" value="DUF2264"/>
    <property type="match status" value="1"/>
</dbReference>
<dbReference type="InterPro" id="IPR049349">
    <property type="entry name" value="DUF2264_N"/>
</dbReference>
<proteinExistence type="predicted"/>
<accession>A0ABV2TE82</accession>
<dbReference type="RefSeq" id="WP_354663910.1">
    <property type="nucleotide sequence ID" value="NZ_JBEXAC010000003.1"/>
</dbReference>
<keyword evidence="3" id="KW-1185">Reference proteome</keyword>
<dbReference type="PIRSF" id="PIRSF014753">
    <property type="entry name" value="UCP014753"/>
    <property type="match status" value="1"/>
</dbReference>
<dbReference type="PANTHER" id="PTHR35339:SF3">
    <property type="entry name" value="DUF2264 DOMAIN-CONTAINING PROTEIN"/>
    <property type="match status" value="1"/>
</dbReference>
<dbReference type="Proteomes" id="UP001549749">
    <property type="component" value="Unassembled WGS sequence"/>
</dbReference>
<evidence type="ECO:0000313" key="3">
    <source>
        <dbReference type="Proteomes" id="UP001549749"/>
    </source>
</evidence>
<dbReference type="EMBL" id="JBEXAC010000003">
    <property type="protein sequence ID" value="MET7001340.1"/>
    <property type="molecule type" value="Genomic_DNA"/>
</dbReference>
<feature type="domain" description="DUF2264" evidence="1">
    <location>
        <begin position="42"/>
        <end position="401"/>
    </location>
</feature>
<protein>
    <submittedName>
        <fullName evidence="2">DUF2264 domain-containing protein</fullName>
    </submittedName>
</protein>
<dbReference type="InterPro" id="IPR016624">
    <property type="entry name" value="UCP014753"/>
</dbReference>
<sequence>MERRNFIKIAPLAGLAGVITPGRVLSGTSSPLPTATSLMEHDRQYWTQLLVRICSPVIENMSRGTLKKNLPLELGKGYGLDVKQVTYLEAFGRTISGMAPWLALPDDVTAEGRTRKRLREQVLQGIVNGVDPGSPDYLNFRTEAQPLVDAAFLCHAFLRAPDALWHPLDHVTKERVIKELRELRRIKPGYNNWLLFAAIIETFFLFINEDWEPMRTMVAIQKMKEWYAGDGWYSDGAQFSMDYYNGYVIHPMLTDILKVLMDKGKGTKADYEQAIRRMQRFAALQERMIAPDGTYPALGRSMTYRTAAFQPLVQLALQHQLPEELSPAQVRCALTAVMKRVYEMKGTFDGKGWLQLGICGHQPEVADTYTSTGSLYLCTSGFLALGLPPEDPFWSAPPEEWTAQKLWSGKPIRKDYHVSY</sequence>
<dbReference type="PANTHER" id="PTHR35339">
    <property type="entry name" value="LINALOOL DEHYDRATASE_ISOMERASE DOMAIN-CONTAINING PROTEIN"/>
    <property type="match status" value="1"/>
</dbReference>
<gene>
    <name evidence="2" type="ORF">ABR189_28410</name>
</gene>
<name>A0ABV2TE82_9BACT</name>
<comment type="caution">
    <text evidence="2">The sequence shown here is derived from an EMBL/GenBank/DDBJ whole genome shotgun (WGS) entry which is preliminary data.</text>
</comment>
<evidence type="ECO:0000313" key="2">
    <source>
        <dbReference type="EMBL" id="MET7001340.1"/>
    </source>
</evidence>
<reference evidence="2 3" key="1">
    <citation type="submission" date="2024-06" db="EMBL/GenBank/DDBJ databases">
        <title>Chitinophaga defluvii sp. nov., isolated from municipal sewage.</title>
        <authorList>
            <person name="Zhang L."/>
        </authorList>
    </citation>
    <scope>NUCLEOTIDE SEQUENCE [LARGE SCALE GENOMIC DNA]</scope>
    <source>
        <strain evidence="2 3">H8</strain>
    </source>
</reference>
<evidence type="ECO:0000259" key="1">
    <source>
        <dbReference type="Pfam" id="PF10022"/>
    </source>
</evidence>
<organism evidence="2 3">
    <name type="scientific">Chitinophaga defluvii</name>
    <dbReference type="NCBI Taxonomy" id="3163343"/>
    <lineage>
        <taxon>Bacteria</taxon>
        <taxon>Pseudomonadati</taxon>
        <taxon>Bacteroidota</taxon>
        <taxon>Chitinophagia</taxon>
        <taxon>Chitinophagales</taxon>
        <taxon>Chitinophagaceae</taxon>
        <taxon>Chitinophaga</taxon>
    </lineage>
</organism>